<dbReference type="RefSeq" id="WP_204603031.1">
    <property type="nucleotide sequence ID" value="NZ_JBHSED010000074.1"/>
</dbReference>
<comment type="caution">
    <text evidence="6">The sequence shown here is derived from an EMBL/GenBank/DDBJ whole genome shotgun (WGS) entry which is preliminary data.</text>
</comment>
<name>A0ABV8SIL6_9BACL</name>
<proteinExistence type="predicted"/>
<protein>
    <submittedName>
        <fullName evidence="6">DUF4870 domain-containing protein</fullName>
    </submittedName>
</protein>
<feature type="transmembrane region" description="Helical" evidence="5">
    <location>
        <begin position="41"/>
        <end position="59"/>
    </location>
</feature>
<keyword evidence="7" id="KW-1185">Reference proteome</keyword>
<comment type="subcellular location">
    <subcellularLocation>
        <location evidence="1">Membrane</location>
        <topology evidence="1">Multi-pass membrane protein</topology>
    </subcellularLocation>
</comment>
<evidence type="ECO:0000313" key="7">
    <source>
        <dbReference type="Proteomes" id="UP001595755"/>
    </source>
</evidence>
<dbReference type="Pfam" id="PF09685">
    <property type="entry name" value="MamF_MmsF"/>
    <property type="match status" value="1"/>
</dbReference>
<reference evidence="7" key="1">
    <citation type="journal article" date="2019" name="Int. J. Syst. Evol. Microbiol.">
        <title>The Global Catalogue of Microorganisms (GCM) 10K type strain sequencing project: providing services to taxonomists for standard genome sequencing and annotation.</title>
        <authorList>
            <consortium name="The Broad Institute Genomics Platform"/>
            <consortium name="The Broad Institute Genome Sequencing Center for Infectious Disease"/>
            <person name="Wu L."/>
            <person name="Ma J."/>
        </authorList>
    </citation>
    <scope>NUCLEOTIDE SEQUENCE [LARGE SCALE GENOMIC DNA]</scope>
    <source>
        <strain evidence="7">CGMCC 4.1641</strain>
    </source>
</reference>
<dbReference type="EMBL" id="JBHSED010000074">
    <property type="protein sequence ID" value="MFC4307297.1"/>
    <property type="molecule type" value="Genomic_DNA"/>
</dbReference>
<gene>
    <name evidence="6" type="ORF">ACFO1S_28120</name>
</gene>
<evidence type="ECO:0000256" key="2">
    <source>
        <dbReference type="ARBA" id="ARBA00022692"/>
    </source>
</evidence>
<dbReference type="InterPro" id="IPR019109">
    <property type="entry name" value="MamF_MmsF"/>
</dbReference>
<organism evidence="6 7">
    <name type="scientific">Cohnella boryungensis</name>
    <dbReference type="NCBI Taxonomy" id="768479"/>
    <lineage>
        <taxon>Bacteria</taxon>
        <taxon>Bacillati</taxon>
        <taxon>Bacillota</taxon>
        <taxon>Bacilli</taxon>
        <taxon>Bacillales</taxon>
        <taxon>Paenibacillaceae</taxon>
        <taxon>Cohnella</taxon>
    </lineage>
</organism>
<keyword evidence="3 5" id="KW-1133">Transmembrane helix</keyword>
<keyword evidence="4 5" id="KW-0472">Membrane</keyword>
<evidence type="ECO:0000256" key="4">
    <source>
        <dbReference type="ARBA" id="ARBA00023136"/>
    </source>
</evidence>
<accession>A0ABV8SIL6</accession>
<evidence type="ECO:0000256" key="3">
    <source>
        <dbReference type="ARBA" id="ARBA00022989"/>
    </source>
</evidence>
<evidence type="ECO:0000256" key="5">
    <source>
        <dbReference type="SAM" id="Phobius"/>
    </source>
</evidence>
<evidence type="ECO:0000313" key="6">
    <source>
        <dbReference type="EMBL" id="MFC4307297.1"/>
    </source>
</evidence>
<sequence length="103" mass="11186">MHSSESDIQQNKGMAIVAYILFFVPLLAAKESPYAQYHARQGLNLFLLALAVNIVLGILPFIGWILLPFANLGVLGLMIIGILAAVNGQTKPLPLIGNYQILK</sequence>
<evidence type="ECO:0000256" key="1">
    <source>
        <dbReference type="ARBA" id="ARBA00004141"/>
    </source>
</evidence>
<dbReference type="Proteomes" id="UP001595755">
    <property type="component" value="Unassembled WGS sequence"/>
</dbReference>
<feature type="transmembrane region" description="Helical" evidence="5">
    <location>
        <begin position="65"/>
        <end position="86"/>
    </location>
</feature>
<keyword evidence="2 5" id="KW-0812">Transmembrane</keyword>
<feature type="transmembrane region" description="Helical" evidence="5">
    <location>
        <begin position="12"/>
        <end position="29"/>
    </location>
</feature>